<dbReference type="GO" id="GO:0000150">
    <property type="term" value="F:DNA strand exchange activity"/>
    <property type="evidence" value="ECO:0007669"/>
    <property type="project" value="InterPro"/>
</dbReference>
<evidence type="ECO:0000256" key="1">
    <source>
        <dbReference type="SAM" id="Coils"/>
    </source>
</evidence>
<dbReference type="EMBL" id="DVJJ01000010">
    <property type="protein sequence ID" value="HIS63813.1"/>
    <property type="molecule type" value="Genomic_DNA"/>
</dbReference>
<dbReference type="InterPro" id="IPR006119">
    <property type="entry name" value="Resolv_N"/>
</dbReference>
<dbReference type="InterPro" id="IPR025378">
    <property type="entry name" value="DUF4368"/>
</dbReference>
<dbReference type="SMART" id="SM00857">
    <property type="entry name" value="Resolvase"/>
    <property type="match status" value="1"/>
</dbReference>
<evidence type="ECO:0000256" key="2">
    <source>
        <dbReference type="SAM" id="MobiDB-lite"/>
    </source>
</evidence>
<feature type="region of interest" description="Disordered" evidence="2">
    <location>
        <begin position="224"/>
        <end position="243"/>
    </location>
</feature>
<dbReference type="PROSITE" id="PS51737">
    <property type="entry name" value="RECOMBINASE_DNA_BIND"/>
    <property type="match status" value="1"/>
</dbReference>
<dbReference type="Proteomes" id="UP000886741">
    <property type="component" value="Unassembled WGS sequence"/>
</dbReference>
<comment type="caution">
    <text evidence="4">The sequence shown here is derived from an EMBL/GenBank/DDBJ whole genome shotgun (WGS) entry which is preliminary data.</text>
</comment>
<gene>
    <name evidence="4" type="ORF">IAA83_00395</name>
</gene>
<dbReference type="Pfam" id="PF00239">
    <property type="entry name" value="Resolvase"/>
    <property type="match status" value="1"/>
</dbReference>
<reference evidence="4" key="2">
    <citation type="journal article" date="2021" name="PeerJ">
        <title>Extensive microbial diversity within the chicken gut microbiome revealed by metagenomics and culture.</title>
        <authorList>
            <person name="Gilroy R."/>
            <person name="Ravi A."/>
            <person name="Getino M."/>
            <person name="Pursley I."/>
            <person name="Horton D.L."/>
            <person name="Alikhan N.F."/>
            <person name="Baker D."/>
            <person name="Gharbi K."/>
            <person name="Hall N."/>
            <person name="Watson M."/>
            <person name="Adriaenssens E.M."/>
            <person name="Foster-Nyarko E."/>
            <person name="Jarju S."/>
            <person name="Secka A."/>
            <person name="Antonio M."/>
            <person name="Oren A."/>
            <person name="Chaudhuri R.R."/>
            <person name="La Ragione R."/>
            <person name="Hildebrand F."/>
            <person name="Pallen M.J."/>
        </authorList>
    </citation>
    <scope>NUCLEOTIDE SEQUENCE</scope>
    <source>
        <strain evidence="4">ChiBcec16-1751</strain>
    </source>
</reference>
<dbReference type="Pfam" id="PF07508">
    <property type="entry name" value="Recombinase"/>
    <property type="match status" value="1"/>
</dbReference>
<evidence type="ECO:0000313" key="5">
    <source>
        <dbReference type="Proteomes" id="UP000886741"/>
    </source>
</evidence>
<dbReference type="GO" id="GO:0003677">
    <property type="term" value="F:DNA binding"/>
    <property type="evidence" value="ECO:0007669"/>
    <property type="project" value="InterPro"/>
</dbReference>
<dbReference type="InterPro" id="IPR025827">
    <property type="entry name" value="Zn_ribbon_recom_dom"/>
</dbReference>
<dbReference type="SUPFAM" id="SSF53041">
    <property type="entry name" value="Resolvase-like"/>
    <property type="match status" value="1"/>
</dbReference>
<organism evidence="4 5">
    <name type="scientific">Candidatus Avoscillospira avistercoris</name>
    <dbReference type="NCBI Taxonomy" id="2840707"/>
    <lineage>
        <taxon>Bacteria</taxon>
        <taxon>Bacillati</taxon>
        <taxon>Bacillota</taxon>
        <taxon>Clostridia</taxon>
        <taxon>Eubacteriales</taxon>
        <taxon>Oscillospiraceae</taxon>
        <taxon>Oscillospiraceae incertae sedis</taxon>
        <taxon>Candidatus Avoscillospira</taxon>
    </lineage>
</organism>
<evidence type="ECO:0000259" key="3">
    <source>
        <dbReference type="PROSITE" id="PS51737"/>
    </source>
</evidence>
<protein>
    <submittedName>
        <fullName evidence="4">DUF4368 domain-containing protein</fullName>
    </submittedName>
</protein>
<accession>A0A9D1F7Q6</accession>
<sequence>MAVRQTEEKITALYERLSRDDDIAGDSNSILNQKRYLETYAQQRGYTNLVHYTDDGWSGGNFERPGWKRLVADMEAGKVAHLLCKDMSRIGRNYLQTGFYTEVMFRQYGVHFVAVANNIDSDEQESSEFAPFLNIMNEWYLRDQSKKVAAAYRVKGKAGKPTSNSPVYGYKKDPEDKDHWLVDEEAAAVVRRIFRLAVEGHGPYDISKLLTAEKVECPGHYMARQREAQHRPGKRKGQSALDKNRPYDWYGNTVSTMLERSEYMGHTVNFRSSKKSYRDKRVKNAPEDWLVFENTHEAIVDPETWKLAQQIKRTVRRTDTTGVANPFTGLVFCADCGAKMYNHRGIRKTANGKEYPSDFYNCSTYALTIERETKQCFSHNVSTRALTELVLETIRTTAGYALANRKAFIQKVRSISQVRQQEAAKELSRRVAKSKKRIAELDILMKKLYETYALGRMDEKRFELLSAGYEKEQDELEQALAADQANLDQFNEDTDRADKFLALAKKYTDFSELTPAMLNEFVEKIMVHAPDRSAGERVQEIEIYLKFIGKFDVPLPEPTPEELAAEEVRRQRRARDHAKYLRQKERKRKIAEGQIVPGEPYALVCQCCGETFHSIRPNAKFCKPACRERFYRQQKRAAKQETLKTDKTA</sequence>
<dbReference type="Pfam" id="PF13408">
    <property type="entry name" value="Zn_ribbon_recom"/>
    <property type="match status" value="1"/>
</dbReference>
<evidence type="ECO:0000313" key="4">
    <source>
        <dbReference type="EMBL" id="HIS63813.1"/>
    </source>
</evidence>
<dbReference type="PANTHER" id="PTHR30461:SF23">
    <property type="entry name" value="DNA RECOMBINASE-RELATED"/>
    <property type="match status" value="1"/>
</dbReference>
<dbReference type="AlphaFoldDB" id="A0A9D1F7Q6"/>
<dbReference type="PANTHER" id="PTHR30461">
    <property type="entry name" value="DNA-INVERTASE FROM LAMBDOID PROPHAGE"/>
    <property type="match status" value="1"/>
</dbReference>
<feature type="domain" description="Recombinase" evidence="3">
    <location>
        <begin position="167"/>
        <end position="318"/>
    </location>
</feature>
<dbReference type="CDD" id="cd03770">
    <property type="entry name" value="SR_TndX_transposase"/>
    <property type="match status" value="1"/>
</dbReference>
<name>A0A9D1F7Q6_9FIRM</name>
<proteinExistence type="predicted"/>
<dbReference type="Gene3D" id="3.90.1750.20">
    <property type="entry name" value="Putative Large Serine Recombinase, Chain B, Domain 2"/>
    <property type="match status" value="1"/>
</dbReference>
<dbReference type="InterPro" id="IPR011109">
    <property type="entry name" value="DNA_bind_recombinase_dom"/>
</dbReference>
<reference evidence="4" key="1">
    <citation type="submission" date="2020-10" db="EMBL/GenBank/DDBJ databases">
        <authorList>
            <person name="Gilroy R."/>
        </authorList>
    </citation>
    <scope>NUCLEOTIDE SEQUENCE</scope>
    <source>
        <strain evidence="4">ChiBcec16-1751</strain>
    </source>
</reference>
<dbReference type="InterPro" id="IPR038109">
    <property type="entry name" value="DNA_bind_recomb_sf"/>
</dbReference>
<feature type="coiled-coil region" evidence="1">
    <location>
        <begin position="424"/>
        <end position="493"/>
    </location>
</feature>
<dbReference type="InterPro" id="IPR050639">
    <property type="entry name" value="SSR_resolvase"/>
</dbReference>
<dbReference type="Pfam" id="PF14287">
    <property type="entry name" value="DUF4368"/>
    <property type="match status" value="1"/>
</dbReference>
<dbReference type="InterPro" id="IPR036162">
    <property type="entry name" value="Resolvase-like_N_sf"/>
</dbReference>
<keyword evidence="1" id="KW-0175">Coiled coil</keyword>
<dbReference type="Gene3D" id="3.40.50.1390">
    <property type="entry name" value="Resolvase, N-terminal catalytic domain"/>
    <property type="match status" value="1"/>
</dbReference>